<sequence>MFERGSGTRIPKDAYIVSSATNYKRKKAIRNATTKVGSCVHRVLDRGLELDDGEKYQTLIDRLFEIQRTVEKISGRKPGDAEAISKYKEKIITWASRLVEFRSALLDCIDGYDNRTEIFEMGRESEEEPKHEVGARKSQARTKRLEEDVTP</sequence>
<keyword evidence="2" id="KW-1185">Reference proteome</keyword>
<dbReference type="EMBL" id="CM056743">
    <property type="protein sequence ID" value="KAJ8674383.1"/>
    <property type="molecule type" value="Genomic_DNA"/>
</dbReference>
<protein>
    <submittedName>
        <fullName evidence="1">Uncharacterized protein</fullName>
    </submittedName>
</protein>
<gene>
    <name evidence="1" type="ORF">QAD02_005645</name>
</gene>
<accession>A0ACC2NU27</accession>
<evidence type="ECO:0000313" key="1">
    <source>
        <dbReference type="EMBL" id="KAJ8674383.1"/>
    </source>
</evidence>
<dbReference type="Proteomes" id="UP001239111">
    <property type="component" value="Chromosome 3"/>
</dbReference>
<proteinExistence type="predicted"/>
<name>A0ACC2NU27_9HYME</name>
<reference evidence="1" key="1">
    <citation type="submission" date="2023-04" db="EMBL/GenBank/DDBJ databases">
        <title>A chromosome-level genome assembly of the parasitoid wasp Eretmocerus hayati.</title>
        <authorList>
            <person name="Zhong Y."/>
            <person name="Liu S."/>
            <person name="Liu Y."/>
        </authorList>
    </citation>
    <scope>NUCLEOTIDE SEQUENCE</scope>
    <source>
        <strain evidence="1">ZJU_SS_LIU_2023</strain>
    </source>
</reference>
<evidence type="ECO:0000313" key="2">
    <source>
        <dbReference type="Proteomes" id="UP001239111"/>
    </source>
</evidence>
<organism evidence="1 2">
    <name type="scientific">Eretmocerus hayati</name>
    <dbReference type="NCBI Taxonomy" id="131215"/>
    <lineage>
        <taxon>Eukaryota</taxon>
        <taxon>Metazoa</taxon>
        <taxon>Ecdysozoa</taxon>
        <taxon>Arthropoda</taxon>
        <taxon>Hexapoda</taxon>
        <taxon>Insecta</taxon>
        <taxon>Pterygota</taxon>
        <taxon>Neoptera</taxon>
        <taxon>Endopterygota</taxon>
        <taxon>Hymenoptera</taxon>
        <taxon>Apocrita</taxon>
        <taxon>Proctotrupomorpha</taxon>
        <taxon>Chalcidoidea</taxon>
        <taxon>Aphelinidae</taxon>
        <taxon>Aphelininae</taxon>
        <taxon>Eretmocerus</taxon>
    </lineage>
</organism>
<comment type="caution">
    <text evidence="1">The sequence shown here is derived from an EMBL/GenBank/DDBJ whole genome shotgun (WGS) entry which is preliminary data.</text>
</comment>